<accession>A0A803PTJ7</accession>
<organism evidence="2 3">
    <name type="scientific">Cannabis sativa</name>
    <name type="common">Hemp</name>
    <name type="synonym">Marijuana</name>
    <dbReference type="NCBI Taxonomy" id="3483"/>
    <lineage>
        <taxon>Eukaryota</taxon>
        <taxon>Viridiplantae</taxon>
        <taxon>Streptophyta</taxon>
        <taxon>Embryophyta</taxon>
        <taxon>Tracheophyta</taxon>
        <taxon>Spermatophyta</taxon>
        <taxon>Magnoliopsida</taxon>
        <taxon>eudicotyledons</taxon>
        <taxon>Gunneridae</taxon>
        <taxon>Pentapetalae</taxon>
        <taxon>rosids</taxon>
        <taxon>fabids</taxon>
        <taxon>Rosales</taxon>
        <taxon>Cannabaceae</taxon>
        <taxon>Cannabis</taxon>
    </lineage>
</organism>
<proteinExistence type="predicted"/>
<reference evidence="2" key="1">
    <citation type="submission" date="2018-11" db="EMBL/GenBank/DDBJ databases">
        <authorList>
            <person name="Grassa J C."/>
        </authorList>
    </citation>
    <scope>NUCLEOTIDE SEQUENCE [LARGE SCALE GENOMIC DNA]</scope>
</reference>
<dbReference type="Gramene" id="evm.model.06.1214">
    <property type="protein sequence ID" value="cds.evm.model.06.1214"/>
    <property type="gene ID" value="evm.TU.06.1214"/>
</dbReference>
<reference evidence="2" key="2">
    <citation type="submission" date="2021-03" db="UniProtKB">
        <authorList>
            <consortium name="EnsemblPlants"/>
        </authorList>
    </citation>
    <scope>IDENTIFICATION</scope>
</reference>
<evidence type="ECO:0000313" key="3">
    <source>
        <dbReference type="Proteomes" id="UP000596661"/>
    </source>
</evidence>
<name>A0A803PTJ7_CANSA</name>
<keyword evidence="3" id="KW-1185">Reference proteome</keyword>
<feature type="chain" id="PRO_5030834903" description="Secreted protein" evidence="1">
    <location>
        <begin position="31"/>
        <end position="72"/>
    </location>
</feature>
<sequence length="72" mass="8109">MTLLSVAHFLRSTWMFRVLLVRWGPPKIVAMWLSIGSTASPRGYRVPKPKANNSTPSGVDRVGRLMNDVLRD</sequence>
<evidence type="ECO:0000313" key="2">
    <source>
        <dbReference type="EnsemblPlants" id="cds.evm.model.06.1214"/>
    </source>
</evidence>
<protein>
    <recommendedName>
        <fullName evidence="4">Secreted protein</fullName>
    </recommendedName>
</protein>
<dbReference type="EMBL" id="UZAU01000598">
    <property type="status" value="NOT_ANNOTATED_CDS"/>
    <property type="molecule type" value="Genomic_DNA"/>
</dbReference>
<evidence type="ECO:0008006" key="4">
    <source>
        <dbReference type="Google" id="ProtNLM"/>
    </source>
</evidence>
<keyword evidence="1" id="KW-0732">Signal</keyword>
<evidence type="ECO:0000256" key="1">
    <source>
        <dbReference type="SAM" id="SignalP"/>
    </source>
</evidence>
<dbReference type="AlphaFoldDB" id="A0A803PTJ7"/>
<dbReference type="EnsemblPlants" id="evm.model.06.1214">
    <property type="protein sequence ID" value="cds.evm.model.06.1214"/>
    <property type="gene ID" value="evm.TU.06.1214"/>
</dbReference>
<dbReference type="Proteomes" id="UP000596661">
    <property type="component" value="Chromosome 6"/>
</dbReference>
<feature type="signal peptide" evidence="1">
    <location>
        <begin position="1"/>
        <end position="30"/>
    </location>
</feature>